<evidence type="ECO:0000256" key="12">
    <source>
        <dbReference type="SAM" id="MobiDB-lite"/>
    </source>
</evidence>
<dbReference type="Pfam" id="PF07715">
    <property type="entry name" value="Plug"/>
    <property type="match status" value="1"/>
</dbReference>
<comment type="subcellular location">
    <subcellularLocation>
        <location evidence="1 10">Cell outer membrane</location>
        <topology evidence="1 10">Multi-pass membrane protein</topology>
    </subcellularLocation>
</comment>
<evidence type="ECO:0000256" key="5">
    <source>
        <dbReference type="ARBA" id="ARBA00022729"/>
    </source>
</evidence>
<keyword evidence="4 10" id="KW-0812">Transmembrane</keyword>
<evidence type="ECO:0000256" key="10">
    <source>
        <dbReference type="PROSITE-ProRule" id="PRU01360"/>
    </source>
</evidence>
<dbReference type="PANTHER" id="PTHR30069">
    <property type="entry name" value="TONB-DEPENDENT OUTER MEMBRANE RECEPTOR"/>
    <property type="match status" value="1"/>
</dbReference>
<dbReference type="Gene3D" id="2.170.130.10">
    <property type="entry name" value="TonB-dependent receptor, plug domain"/>
    <property type="match status" value="1"/>
</dbReference>
<dbReference type="GO" id="GO:0009279">
    <property type="term" value="C:cell outer membrane"/>
    <property type="evidence" value="ECO:0007669"/>
    <property type="project" value="UniProtKB-SubCell"/>
</dbReference>
<evidence type="ECO:0000256" key="9">
    <source>
        <dbReference type="ARBA" id="ARBA00023237"/>
    </source>
</evidence>
<keyword evidence="7 10" id="KW-0472">Membrane</keyword>
<comment type="caution">
    <text evidence="15">The sequence shown here is derived from an EMBL/GenBank/DDBJ whole genome shotgun (WGS) entry which is preliminary data.</text>
</comment>
<dbReference type="Gene3D" id="2.40.170.20">
    <property type="entry name" value="TonB-dependent receptor, beta-barrel domain"/>
    <property type="match status" value="1"/>
</dbReference>
<dbReference type="InterPro" id="IPR037066">
    <property type="entry name" value="Plug_dom_sf"/>
</dbReference>
<feature type="domain" description="TonB-dependent receptor-like beta-barrel" evidence="13">
    <location>
        <begin position="385"/>
        <end position="736"/>
    </location>
</feature>
<evidence type="ECO:0000313" key="15">
    <source>
        <dbReference type="EMBL" id="GAL86418.1"/>
    </source>
</evidence>
<keyword evidence="3 10" id="KW-1134">Transmembrane beta strand</keyword>
<evidence type="ECO:0000256" key="7">
    <source>
        <dbReference type="ARBA" id="ARBA00023136"/>
    </source>
</evidence>
<comment type="similarity">
    <text evidence="10 11">Belongs to the TonB-dependent receptor family.</text>
</comment>
<evidence type="ECO:0000259" key="14">
    <source>
        <dbReference type="Pfam" id="PF07715"/>
    </source>
</evidence>
<dbReference type="STRING" id="153721.MYP_3647"/>
<evidence type="ECO:0000256" key="4">
    <source>
        <dbReference type="ARBA" id="ARBA00022692"/>
    </source>
</evidence>
<dbReference type="InterPro" id="IPR036942">
    <property type="entry name" value="Beta-barrel_TonB_sf"/>
</dbReference>
<dbReference type="SUPFAM" id="SSF56935">
    <property type="entry name" value="Porins"/>
    <property type="match status" value="1"/>
</dbReference>
<keyword evidence="2 10" id="KW-0813">Transport</keyword>
<dbReference type="Proteomes" id="UP000030185">
    <property type="component" value="Unassembled WGS sequence"/>
</dbReference>
<evidence type="ECO:0000256" key="1">
    <source>
        <dbReference type="ARBA" id="ARBA00004571"/>
    </source>
</evidence>
<evidence type="ECO:0000256" key="6">
    <source>
        <dbReference type="ARBA" id="ARBA00023077"/>
    </source>
</evidence>
<dbReference type="EMBL" id="BBLT01000008">
    <property type="protein sequence ID" value="GAL86418.1"/>
    <property type="molecule type" value="Genomic_DNA"/>
</dbReference>
<dbReference type="GO" id="GO:0015344">
    <property type="term" value="F:siderophore uptake transmembrane transporter activity"/>
    <property type="evidence" value="ECO:0007669"/>
    <property type="project" value="TreeGrafter"/>
</dbReference>
<feature type="domain" description="TonB-dependent receptor plug" evidence="14">
    <location>
        <begin position="32"/>
        <end position="142"/>
    </location>
</feature>
<name>A0A098LJU8_9BACT</name>
<gene>
    <name evidence="15" type="ORF">MYP_3647</name>
</gene>
<evidence type="ECO:0000259" key="13">
    <source>
        <dbReference type="Pfam" id="PF00593"/>
    </source>
</evidence>
<evidence type="ECO:0000313" key="16">
    <source>
        <dbReference type="Proteomes" id="UP000030185"/>
    </source>
</evidence>
<proteinExistence type="inferred from homology"/>
<evidence type="ECO:0000256" key="3">
    <source>
        <dbReference type="ARBA" id="ARBA00022452"/>
    </source>
</evidence>
<feature type="region of interest" description="Disordered" evidence="12">
    <location>
        <begin position="210"/>
        <end position="230"/>
    </location>
</feature>
<reference evidence="15 16" key="1">
    <citation type="submission" date="2014-09" db="EMBL/GenBank/DDBJ databases">
        <title>Sporocytophaga myxococcoides PG-01 genome sequencing.</title>
        <authorList>
            <person name="Liu L."/>
            <person name="Gao P.J."/>
            <person name="Chen G.J."/>
            <person name="Wang L.S."/>
        </authorList>
    </citation>
    <scope>NUCLEOTIDE SEQUENCE [LARGE SCALE GENOMIC DNA]</scope>
    <source>
        <strain evidence="15 16">PG-01</strain>
    </source>
</reference>
<keyword evidence="8 15" id="KW-0675">Receptor</keyword>
<keyword evidence="5" id="KW-0732">Signal</keyword>
<keyword evidence="6 11" id="KW-0798">TonB box</keyword>
<keyword evidence="9 10" id="KW-0998">Cell outer membrane</keyword>
<dbReference type="AlphaFoldDB" id="A0A098LJU8"/>
<organism evidence="15 16">
    <name type="scientific">Sporocytophaga myxococcoides</name>
    <dbReference type="NCBI Taxonomy" id="153721"/>
    <lineage>
        <taxon>Bacteria</taxon>
        <taxon>Pseudomonadati</taxon>
        <taxon>Bacteroidota</taxon>
        <taxon>Cytophagia</taxon>
        <taxon>Cytophagales</taxon>
        <taxon>Cytophagaceae</taxon>
        <taxon>Sporocytophaga</taxon>
    </lineage>
</organism>
<evidence type="ECO:0000256" key="2">
    <source>
        <dbReference type="ARBA" id="ARBA00022448"/>
    </source>
</evidence>
<dbReference type="PANTHER" id="PTHR30069:SF29">
    <property type="entry name" value="HEMOGLOBIN AND HEMOGLOBIN-HAPTOGLOBIN-BINDING PROTEIN 1-RELATED"/>
    <property type="match status" value="1"/>
</dbReference>
<dbReference type="Pfam" id="PF00593">
    <property type="entry name" value="TonB_dep_Rec_b-barrel"/>
    <property type="match status" value="1"/>
</dbReference>
<protein>
    <submittedName>
        <fullName evidence="15">TonB-dependent receptor</fullName>
    </submittedName>
</protein>
<accession>A0A098LJU8</accession>
<dbReference type="InterPro" id="IPR000531">
    <property type="entry name" value="Beta-barrel_TonB"/>
</dbReference>
<evidence type="ECO:0000256" key="8">
    <source>
        <dbReference type="ARBA" id="ARBA00023170"/>
    </source>
</evidence>
<dbReference type="PROSITE" id="PS52016">
    <property type="entry name" value="TONB_DEPENDENT_REC_3"/>
    <property type="match status" value="1"/>
</dbReference>
<dbReference type="InterPro" id="IPR012910">
    <property type="entry name" value="Plug_dom"/>
</dbReference>
<dbReference type="InterPro" id="IPR039426">
    <property type="entry name" value="TonB-dep_rcpt-like"/>
</dbReference>
<keyword evidence="16" id="KW-1185">Reference proteome</keyword>
<evidence type="ECO:0000256" key="11">
    <source>
        <dbReference type="RuleBase" id="RU003357"/>
    </source>
</evidence>
<sequence>MAQDISFEKKVISIEELIDSTVSIGSFLDLDIKHSPVSISVITADQIQNSGARHLSELLEIYVPGFQYMYNKWNGIIWGMRGVAADRNTKFIFLVNGHKMNTESRDGAFSELNLGFLSDLEKVEVLRGPSGLVYGSGSIGGVINLVTKRYIQDKRSLEAGIETWSLKTGGTTDNFSVSEKLNNGGAIQLYGGIKWSQGSGMETPHIFGRPSWPSPQTRADHPTTGIPATGSSWDTPGNFIFSSDYQIKNWRAYARVTHQVTNAAGMFVLDPWPEIAGVPDSTASPRMVDGKLVSPLGFWGQTEGNGNNRRQYKLSNITIQINKDFKLNKNPIKLNCGVDLVSSKITVQKLPAYNSVAHEEIKEIEAFGERRFNLTGTYIINRKSFQIATGIDSRLFVFGKDLAGKNSQQEKANHPIIANVMYFNQAIFSEAVFFPDPRIMLDMGIRYDLHTRTVNIGGFINSRLGMVYTINQNSNIRLTYQSSGNNGSADNYEPNRNIFNDQGEPYQEPHYEVPTVKPNENSTPIEPVSTRELRALKPEKAYSWELSSIYEKKNLRIHASVSYNTIKDLFAWNQASFRVINIGRYHFANGEIELQYNIGKLSIGLNHVISRLVNTDVLKEGKQMDKLVFKDNEYNTKIIDGQTYYYPVVLKNKQGKDSTTQFTINPVSDGISIDGKNFLNLASNISKAYVDFSFNRWFSVHSDWRLFWGLRGRSDIIHYNPEDSRVLKDYSKYYQYNSTYPYLDIDRRMIVKWNIAFKLALKNSMFQLFIYDILSPQASSNNIHSIRWQQMSDPKIQTDLYSYDFKSYALKVTFFF</sequence>
<dbReference type="eggNOG" id="COG1629">
    <property type="taxonomic scope" value="Bacteria"/>
</dbReference>
<dbReference type="GO" id="GO:0044718">
    <property type="term" value="P:siderophore transmembrane transport"/>
    <property type="evidence" value="ECO:0007669"/>
    <property type="project" value="TreeGrafter"/>
</dbReference>